<evidence type="ECO:0000313" key="3">
    <source>
        <dbReference type="Proteomes" id="UP000183994"/>
    </source>
</evidence>
<dbReference type="AlphaFoldDB" id="A0A1M6PW19"/>
<dbReference type="PANTHER" id="PTHR43252:SF6">
    <property type="entry name" value="NEGATIVE TRANSCRIPTION REGULATOR PADR"/>
    <property type="match status" value="1"/>
</dbReference>
<dbReference type="SUPFAM" id="SSF46785">
    <property type="entry name" value="Winged helix' DNA-binding domain"/>
    <property type="match status" value="1"/>
</dbReference>
<dbReference type="OrthoDB" id="3186544at2"/>
<dbReference type="InterPro" id="IPR036388">
    <property type="entry name" value="WH-like_DNA-bd_sf"/>
</dbReference>
<sequence length="177" mass="20450">MDIQTMILGFLMNQDMTGYDIRQKFDMSFGFFSGLSYGSIYPALKKMEAAGLITSQLMIQEGAPNKKLCTITDKGREAFHEAMRAPLGLDKYRNSFMARLFFFAHLEPYERRELAVNYMNSLDKMFEKLREYEPVIRAYADPFELLCFECGLRFAEDVMSNMQDTVKALEESGLDKT</sequence>
<dbReference type="Gene3D" id="1.10.10.10">
    <property type="entry name" value="Winged helix-like DNA-binding domain superfamily/Winged helix DNA-binding domain"/>
    <property type="match status" value="1"/>
</dbReference>
<protein>
    <submittedName>
        <fullName evidence="2">DNA-binding transcriptional regulator, PadR family</fullName>
    </submittedName>
</protein>
<dbReference type="Proteomes" id="UP000183994">
    <property type="component" value="Unassembled WGS sequence"/>
</dbReference>
<dbReference type="PANTHER" id="PTHR43252">
    <property type="entry name" value="TRANSCRIPTIONAL REGULATOR YQJI"/>
    <property type="match status" value="1"/>
</dbReference>
<name>A0A1M6PW19_9BACT</name>
<evidence type="ECO:0000313" key="2">
    <source>
        <dbReference type="EMBL" id="SHK12184.1"/>
    </source>
</evidence>
<evidence type="ECO:0000259" key="1">
    <source>
        <dbReference type="Pfam" id="PF03551"/>
    </source>
</evidence>
<organism evidence="2 3">
    <name type="scientific">Desulfatibacillum alkenivorans DSM 16219</name>
    <dbReference type="NCBI Taxonomy" id="1121393"/>
    <lineage>
        <taxon>Bacteria</taxon>
        <taxon>Pseudomonadati</taxon>
        <taxon>Thermodesulfobacteriota</taxon>
        <taxon>Desulfobacteria</taxon>
        <taxon>Desulfobacterales</taxon>
        <taxon>Desulfatibacillaceae</taxon>
        <taxon>Desulfatibacillum</taxon>
    </lineage>
</organism>
<dbReference type="RefSeq" id="WP_073476910.1">
    <property type="nucleotide sequence ID" value="NZ_FQZU01000018.1"/>
</dbReference>
<keyword evidence="2" id="KW-0238">DNA-binding</keyword>
<accession>A0A1M6PW19</accession>
<dbReference type="Pfam" id="PF03551">
    <property type="entry name" value="PadR"/>
    <property type="match status" value="1"/>
</dbReference>
<proteinExistence type="predicted"/>
<dbReference type="InterPro" id="IPR036390">
    <property type="entry name" value="WH_DNA-bd_sf"/>
</dbReference>
<feature type="domain" description="Transcription regulator PadR N-terminal" evidence="1">
    <location>
        <begin position="7"/>
        <end position="81"/>
    </location>
</feature>
<dbReference type="InterPro" id="IPR005149">
    <property type="entry name" value="Tscrpt_reg_PadR_N"/>
</dbReference>
<keyword evidence="3" id="KW-1185">Reference proteome</keyword>
<dbReference type="GO" id="GO:0003677">
    <property type="term" value="F:DNA binding"/>
    <property type="evidence" value="ECO:0007669"/>
    <property type="project" value="UniProtKB-KW"/>
</dbReference>
<dbReference type="STRING" id="1121393.SAMN02745216_02926"/>
<reference evidence="3" key="1">
    <citation type="submission" date="2016-11" db="EMBL/GenBank/DDBJ databases">
        <authorList>
            <person name="Varghese N."/>
            <person name="Submissions S."/>
        </authorList>
    </citation>
    <scope>NUCLEOTIDE SEQUENCE [LARGE SCALE GENOMIC DNA]</scope>
    <source>
        <strain evidence="3">DSM 16219</strain>
    </source>
</reference>
<dbReference type="EMBL" id="FQZU01000018">
    <property type="protein sequence ID" value="SHK12184.1"/>
    <property type="molecule type" value="Genomic_DNA"/>
</dbReference>
<gene>
    <name evidence="2" type="ORF">SAMN02745216_02926</name>
</gene>